<sequence>MVALFYIFLFLFLLLCLILCGLVLVQESKSTGLGSSFGVDSGDSVFGVSTPEILKKVTAWLAGAFCLGCLILSFATSYLGKGENREPLPQQYVEDLIQDVEE</sequence>
<keyword evidence="4 10" id="KW-1003">Cell membrane</keyword>
<evidence type="ECO:0000256" key="7">
    <source>
        <dbReference type="ARBA" id="ARBA00022989"/>
    </source>
</evidence>
<dbReference type="KEGG" id="ctb:CTL0606"/>
<evidence type="ECO:0000256" key="9">
    <source>
        <dbReference type="ARBA" id="ARBA00023136"/>
    </source>
</evidence>
<protein>
    <recommendedName>
        <fullName evidence="10">Protein-export membrane protein SecG</fullName>
    </recommendedName>
</protein>
<evidence type="ECO:0000256" key="3">
    <source>
        <dbReference type="ARBA" id="ARBA00022448"/>
    </source>
</evidence>
<dbReference type="Proteomes" id="UP001154402">
    <property type="component" value="Chromosome"/>
</dbReference>
<evidence type="ECO:0000256" key="2">
    <source>
        <dbReference type="ARBA" id="ARBA00008445"/>
    </source>
</evidence>
<evidence type="ECO:0000256" key="10">
    <source>
        <dbReference type="RuleBase" id="RU365087"/>
    </source>
</evidence>
<keyword evidence="5 10" id="KW-0812">Transmembrane</keyword>
<dbReference type="GO" id="GO:0043952">
    <property type="term" value="P:protein transport by the Sec complex"/>
    <property type="evidence" value="ECO:0007669"/>
    <property type="project" value="TreeGrafter"/>
</dbReference>
<dbReference type="EMBL" id="AM884176">
    <property type="protein sequence ID" value="CAP04047.1"/>
    <property type="molecule type" value="Genomic_DNA"/>
</dbReference>
<comment type="function">
    <text evidence="10">Involved in protein export. Participates in an early event of protein translocation.</text>
</comment>
<comment type="similarity">
    <text evidence="2 10">Belongs to the SecG family.</text>
</comment>
<dbReference type="GO" id="GO:0009306">
    <property type="term" value="P:protein secretion"/>
    <property type="evidence" value="ECO:0007669"/>
    <property type="project" value="UniProtKB-UniRule"/>
</dbReference>
<evidence type="ECO:0000256" key="4">
    <source>
        <dbReference type="ARBA" id="ARBA00022475"/>
    </source>
</evidence>
<comment type="caution">
    <text evidence="10">Lacks conserved residue(s) required for the propagation of feature annotation.</text>
</comment>
<evidence type="ECO:0000256" key="1">
    <source>
        <dbReference type="ARBA" id="ARBA00004651"/>
    </source>
</evidence>
<dbReference type="RefSeq" id="WP_009872586.1">
    <property type="nucleotide sequence ID" value="NC_010287.1"/>
</dbReference>
<dbReference type="NCBIfam" id="TIGR00810">
    <property type="entry name" value="secG"/>
    <property type="match status" value="1"/>
</dbReference>
<dbReference type="GO" id="GO:0065002">
    <property type="term" value="P:intracellular protein transmembrane transport"/>
    <property type="evidence" value="ECO:0007669"/>
    <property type="project" value="TreeGrafter"/>
</dbReference>
<gene>
    <name evidence="11" type="primary">secG</name>
    <name evidence="11" type="ordered locus">CTL0606</name>
</gene>
<dbReference type="PRINTS" id="PR01651">
    <property type="entry name" value="SECGEXPORT"/>
</dbReference>
<keyword evidence="8 10" id="KW-0811">Translocation</keyword>
<keyword evidence="3 10" id="KW-0813">Transport</keyword>
<reference evidence="11" key="1">
    <citation type="journal article" date="2008" name="Genome Res.">
        <title>Chlamydia trachomatis: genome sequence analysis of lymphogranuloma venereum isolates.</title>
        <authorList>
            <person name="Thomson N.R."/>
            <person name="Holden M.T."/>
            <person name="Carder C."/>
            <person name="Lennard N."/>
            <person name="Lockey S.J."/>
            <person name="Marsh P."/>
            <person name="Skipp P."/>
            <person name="O'Connor C.D."/>
            <person name="Goodhead I."/>
            <person name="Norbertzcak H."/>
            <person name="Harris B."/>
            <person name="Ormond D."/>
            <person name="Rance R."/>
            <person name="Quail M.A."/>
            <person name="Parkhill J."/>
            <person name="Stephens R.S."/>
            <person name="Clarke I.N."/>
        </authorList>
    </citation>
    <scope>NUCLEOTIDE SEQUENCE [LARGE SCALE GENOMIC DNA]</scope>
    <source>
        <strain evidence="11">434/Bu</strain>
        <strain evidence="12">434/Bu / ATCC VR-902B</strain>
    </source>
</reference>
<dbReference type="PANTHER" id="PTHR34182:SF1">
    <property type="entry name" value="PROTEIN-EXPORT MEMBRANE PROTEIN SECG"/>
    <property type="match status" value="1"/>
</dbReference>
<proteinExistence type="inferred from homology"/>
<dbReference type="PANTHER" id="PTHR34182">
    <property type="entry name" value="PROTEIN-EXPORT MEMBRANE PROTEIN SECG"/>
    <property type="match status" value="1"/>
</dbReference>
<evidence type="ECO:0000256" key="6">
    <source>
        <dbReference type="ARBA" id="ARBA00022927"/>
    </source>
</evidence>
<dbReference type="Pfam" id="PF03840">
    <property type="entry name" value="SecG"/>
    <property type="match status" value="1"/>
</dbReference>
<dbReference type="PATRIC" id="fig|471472.4.peg.654"/>
<feature type="transmembrane region" description="Helical" evidence="10">
    <location>
        <begin position="59"/>
        <end position="80"/>
    </location>
</feature>
<dbReference type="InterPro" id="IPR004692">
    <property type="entry name" value="SecG"/>
</dbReference>
<dbReference type="GO" id="GO:0015450">
    <property type="term" value="F:protein-transporting ATPase activity"/>
    <property type="evidence" value="ECO:0007669"/>
    <property type="project" value="UniProtKB-UniRule"/>
</dbReference>
<evidence type="ECO:0000313" key="12">
    <source>
        <dbReference type="Proteomes" id="UP000000795"/>
    </source>
</evidence>
<evidence type="ECO:0000256" key="8">
    <source>
        <dbReference type="ARBA" id="ARBA00023010"/>
    </source>
</evidence>
<dbReference type="GO" id="GO:0005886">
    <property type="term" value="C:plasma membrane"/>
    <property type="evidence" value="ECO:0007669"/>
    <property type="project" value="UniProtKB-SubCell"/>
</dbReference>
<name>A0A0H3MH61_CHLT2</name>
<dbReference type="HOGENOM" id="CLU_176098_0_0_0"/>
<organism evidence="11">
    <name type="scientific">Chlamydia trachomatis serovar L2 (strain ATCC VR-902B / DSM 19102 / 434/Bu)</name>
    <dbReference type="NCBI Taxonomy" id="471472"/>
    <lineage>
        <taxon>Bacteria</taxon>
        <taxon>Pseudomonadati</taxon>
        <taxon>Chlamydiota</taxon>
        <taxon>Chlamydiia</taxon>
        <taxon>Chlamydiales</taxon>
        <taxon>Chlamydiaceae</taxon>
        <taxon>Chlamydia/Chlamydophila group</taxon>
        <taxon>Chlamydia</taxon>
    </lineage>
</organism>
<evidence type="ECO:0000313" key="11">
    <source>
        <dbReference type="EMBL" id="CAP04047.1"/>
    </source>
</evidence>
<dbReference type="AlphaFoldDB" id="A0A0H3MH61"/>
<evidence type="ECO:0000256" key="5">
    <source>
        <dbReference type="ARBA" id="ARBA00022692"/>
    </source>
</evidence>
<keyword evidence="9 10" id="KW-0472">Membrane</keyword>
<keyword evidence="7 10" id="KW-1133">Transmembrane helix</keyword>
<accession>A0A0H3MH61</accession>
<comment type="subcellular location">
    <subcellularLocation>
        <location evidence="1 10">Cell membrane</location>
        <topology evidence="1 10">Multi-pass membrane protein</topology>
    </subcellularLocation>
</comment>
<keyword evidence="6 10" id="KW-0653">Protein transport</keyword>